<organism evidence="7 8">
    <name type="scientific">Cylicocyclus nassatus</name>
    <name type="common">Nematode worm</name>
    <dbReference type="NCBI Taxonomy" id="53992"/>
    <lineage>
        <taxon>Eukaryota</taxon>
        <taxon>Metazoa</taxon>
        <taxon>Ecdysozoa</taxon>
        <taxon>Nematoda</taxon>
        <taxon>Chromadorea</taxon>
        <taxon>Rhabditida</taxon>
        <taxon>Rhabditina</taxon>
        <taxon>Rhabditomorpha</taxon>
        <taxon>Strongyloidea</taxon>
        <taxon>Strongylidae</taxon>
        <taxon>Cylicocyclus</taxon>
    </lineage>
</organism>
<gene>
    <name evidence="7" type="ORF">CYNAS_LOCUS19943</name>
</gene>
<dbReference type="GO" id="GO:0003700">
    <property type="term" value="F:DNA-binding transcription factor activity"/>
    <property type="evidence" value="ECO:0007669"/>
    <property type="project" value="TreeGrafter"/>
</dbReference>
<evidence type="ECO:0000256" key="3">
    <source>
        <dbReference type="ARBA" id="ARBA00022833"/>
    </source>
</evidence>
<evidence type="ECO:0008006" key="9">
    <source>
        <dbReference type="Google" id="ProtNLM"/>
    </source>
</evidence>
<dbReference type="Gene3D" id="2.20.25.240">
    <property type="match status" value="1"/>
</dbReference>
<evidence type="ECO:0000259" key="6">
    <source>
        <dbReference type="Pfam" id="PF25416"/>
    </source>
</evidence>
<evidence type="ECO:0000256" key="2">
    <source>
        <dbReference type="ARBA" id="ARBA00022771"/>
    </source>
</evidence>
<reference evidence="7" key="1">
    <citation type="submission" date="2023-07" db="EMBL/GenBank/DDBJ databases">
        <authorList>
            <consortium name="CYATHOMIX"/>
        </authorList>
    </citation>
    <scope>NUCLEOTIDE SEQUENCE</scope>
    <source>
        <strain evidence="7">N/A</strain>
    </source>
</reference>
<dbReference type="Proteomes" id="UP001176961">
    <property type="component" value="Unassembled WGS sequence"/>
</dbReference>
<evidence type="ECO:0000313" key="8">
    <source>
        <dbReference type="Proteomes" id="UP001176961"/>
    </source>
</evidence>
<keyword evidence="1" id="KW-0479">Metal-binding</keyword>
<proteinExistence type="predicted"/>
<accession>A0AA36HBV7</accession>
<comment type="caution">
    <text evidence="7">The sequence shown here is derived from an EMBL/GenBank/DDBJ whole genome shotgun (WGS) entry which is preliminary data.</text>
</comment>
<feature type="domain" description="GRHL1/CP2 C-terminal" evidence="6">
    <location>
        <begin position="347"/>
        <end position="416"/>
    </location>
</feature>
<dbReference type="GO" id="GO:0043565">
    <property type="term" value="F:sequence-specific DNA binding"/>
    <property type="evidence" value="ECO:0007669"/>
    <property type="project" value="TreeGrafter"/>
</dbReference>
<dbReference type="GO" id="GO:0008270">
    <property type="term" value="F:zinc ion binding"/>
    <property type="evidence" value="ECO:0007669"/>
    <property type="project" value="UniProtKB-KW"/>
</dbReference>
<feature type="region of interest" description="Disordered" evidence="4">
    <location>
        <begin position="189"/>
        <end position="219"/>
    </location>
</feature>
<keyword evidence="2" id="KW-0863">Zinc-finger</keyword>
<dbReference type="GO" id="GO:0045892">
    <property type="term" value="P:negative regulation of DNA-templated transcription"/>
    <property type="evidence" value="ECO:0007669"/>
    <property type="project" value="TreeGrafter"/>
</dbReference>
<dbReference type="InterPro" id="IPR052887">
    <property type="entry name" value="FLYWCH-type_ZF"/>
</dbReference>
<dbReference type="EMBL" id="CATQJL010000316">
    <property type="protein sequence ID" value="CAJ0607960.1"/>
    <property type="molecule type" value="Genomic_DNA"/>
</dbReference>
<evidence type="ECO:0000256" key="4">
    <source>
        <dbReference type="SAM" id="MobiDB-lite"/>
    </source>
</evidence>
<protein>
    <recommendedName>
        <fullName evidence="9">FLYWCH-type domain-containing protein</fullName>
    </recommendedName>
</protein>
<evidence type="ECO:0000259" key="5">
    <source>
        <dbReference type="Pfam" id="PF04500"/>
    </source>
</evidence>
<dbReference type="AlphaFoldDB" id="A0AA36HBV7"/>
<dbReference type="PANTHER" id="PTHR37975">
    <property type="entry name" value="FLYWCH ZINC FINGER TRANSCRIPTION FACTOR HOMOLOG"/>
    <property type="match status" value="1"/>
</dbReference>
<dbReference type="Pfam" id="PF25416">
    <property type="entry name" value="GRHL1_C"/>
    <property type="match status" value="1"/>
</dbReference>
<dbReference type="InterPro" id="IPR007588">
    <property type="entry name" value="Znf_FLYWCH"/>
</dbReference>
<dbReference type="PANTHER" id="PTHR37975:SF4">
    <property type="entry name" value="FLYWCH TRANSCRIPTION FACTOR 2"/>
    <property type="match status" value="1"/>
</dbReference>
<dbReference type="Pfam" id="PF04500">
    <property type="entry name" value="FLYWCH"/>
    <property type="match status" value="1"/>
</dbReference>
<dbReference type="InterPro" id="IPR057520">
    <property type="entry name" value="GRHL1/CP2_C"/>
</dbReference>
<sequence length="436" mass="48721">MKEESKTEAPFLEQLLDEVTPSANSSDGLDISENINMEDVLNVLNQASVGGLPGISKERLKRQRRGNRMKVYDNGYIFTYDKDSSCGQRSFWRCERKNECPARVHTNPLTNQIIKRLHQHSHEPPNPDELPPWLMLKSEDGTTPPPADYAQTSSPPGTCVLFPCSVLPGASSTLQNLGQLIEQAEEKLAAATETEEGEMNEPPRKRTRKSKNRETGKPPADVVSVKELFLQHPTEFWELFEATRKMVEFLKGDEGPSTASCVTSTETDCDASVSKFLDDIKQSKYKAVFAKFTLDVMRSLSSEELVRLCKNETDALCIFHFLKMRSASSSDVTEAVKIFVREMSSATDEEPIYQMLLLRNRTKEELLSAVEKKGMVDTNAIERFCVPGPGGINVELSDEVVASWKDESVFQISITKGVCRLEPAVQKRSTKIAKGS</sequence>
<evidence type="ECO:0000313" key="7">
    <source>
        <dbReference type="EMBL" id="CAJ0607960.1"/>
    </source>
</evidence>
<keyword evidence="8" id="KW-1185">Reference proteome</keyword>
<dbReference type="GO" id="GO:0005634">
    <property type="term" value="C:nucleus"/>
    <property type="evidence" value="ECO:0007669"/>
    <property type="project" value="TreeGrafter"/>
</dbReference>
<keyword evidence="3" id="KW-0862">Zinc</keyword>
<evidence type="ECO:0000256" key="1">
    <source>
        <dbReference type="ARBA" id="ARBA00022723"/>
    </source>
</evidence>
<name>A0AA36HBV7_CYLNA</name>
<feature type="domain" description="FLYWCH-type" evidence="5">
    <location>
        <begin position="65"/>
        <end position="122"/>
    </location>
</feature>